<keyword evidence="1" id="KW-0540">Nuclease</keyword>
<proteinExistence type="predicted"/>
<evidence type="ECO:0000313" key="6">
    <source>
        <dbReference type="Proteomes" id="UP001484097"/>
    </source>
</evidence>
<accession>A0ABV0IHP2</accession>
<gene>
    <name evidence="5" type="ORF">ABDK96_05680</name>
</gene>
<dbReference type="Pfam" id="PF12706">
    <property type="entry name" value="Lactamase_B_2"/>
    <property type="match status" value="1"/>
</dbReference>
<evidence type="ECO:0000256" key="3">
    <source>
        <dbReference type="SAM" id="SignalP"/>
    </source>
</evidence>
<reference evidence="5 6" key="1">
    <citation type="submission" date="2024-05" db="EMBL/GenBank/DDBJ databases">
        <authorList>
            <person name="Yi C."/>
        </authorList>
    </citation>
    <scope>NUCLEOTIDE SEQUENCE [LARGE SCALE GENOMIC DNA]</scope>
    <source>
        <strain evidence="5 6">XS13</strain>
    </source>
</reference>
<dbReference type="InterPro" id="IPR006311">
    <property type="entry name" value="TAT_signal"/>
</dbReference>
<evidence type="ECO:0000256" key="2">
    <source>
        <dbReference type="ARBA" id="ARBA00022801"/>
    </source>
</evidence>
<dbReference type="InterPro" id="IPR001279">
    <property type="entry name" value="Metallo-B-lactamas"/>
</dbReference>
<dbReference type="RefSeq" id="WP_347919608.1">
    <property type="nucleotide sequence ID" value="NZ_JBDXMX010000002.1"/>
</dbReference>
<dbReference type="Proteomes" id="UP001484097">
    <property type="component" value="Unassembled WGS sequence"/>
</dbReference>
<dbReference type="PANTHER" id="PTHR46018:SF2">
    <property type="entry name" value="ZINC PHOSPHODIESTERASE ELAC PROTEIN 1"/>
    <property type="match status" value="1"/>
</dbReference>
<evidence type="ECO:0000313" key="5">
    <source>
        <dbReference type="EMBL" id="MEO9247164.1"/>
    </source>
</evidence>
<keyword evidence="1" id="KW-0255">Endonuclease</keyword>
<dbReference type="EMBL" id="JBDXMX010000002">
    <property type="protein sequence ID" value="MEO9247164.1"/>
    <property type="molecule type" value="Genomic_DNA"/>
</dbReference>
<organism evidence="5 6">
    <name type="scientific">Citricoccus nitrophenolicus</name>
    <dbReference type="NCBI Taxonomy" id="863575"/>
    <lineage>
        <taxon>Bacteria</taxon>
        <taxon>Bacillati</taxon>
        <taxon>Actinomycetota</taxon>
        <taxon>Actinomycetes</taxon>
        <taxon>Micrococcales</taxon>
        <taxon>Micrococcaceae</taxon>
        <taxon>Citricoccus</taxon>
    </lineage>
</organism>
<protein>
    <submittedName>
        <fullName evidence="5">MBL fold metallo-hydrolase</fullName>
    </submittedName>
</protein>
<feature type="domain" description="Metallo-beta-lactamase" evidence="4">
    <location>
        <begin position="214"/>
        <end position="333"/>
    </location>
</feature>
<name>A0ABV0IHP2_9MICC</name>
<keyword evidence="3" id="KW-0732">Signal</keyword>
<keyword evidence="2" id="KW-0378">Hydrolase</keyword>
<evidence type="ECO:0000256" key="1">
    <source>
        <dbReference type="ARBA" id="ARBA00022759"/>
    </source>
</evidence>
<keyword evidence="6" id="KW-1185">Reference proteome</keyword>
<feature type="chain" id="PRO_5046081835" evidence="3">
    <location>
        <begin position="37"/>
        <end position="364"/>
    </location>
</feature>
<dbReference type="SUPFAM" id="SSF56281">
    <property type="entry name" value="Metallo-hydrolase/oxidoreductase"/>
    <property type="match status" value="1"/>
</dbReference>
<dbReference type="PANTHER" id="PTHR46018">
    <property type="entry name" value="ZINC PHOSPHODIESTERASE ELAC PROTEIN 1"/>
    <property type="match status" value="1"/>
</dbReference>
<sequence length="364" mass="39233">MPSTPRTSNVPRRTLLGAGGIAALSAPILGAGSAGATTTATGPVLATAANVPDTGMHLVTLGTAAGPAIRGTRHGIASAVVVDGLHYLVDFGLGMPRQAADAGLTGNKLRQGFVTHLHSDHISELSAYMLYNWDTPVQGVTSRVGIIGPGRARLPRGIRPVVSPPQTGMQDVIKNLMRANAYDINIRTTDEARIPLDELFEGVDIELPRRPRADPDRDPVPDMEPFTVYEDDRVRVKATLVEHLPVFPSFGFRFETEYGVITFSGDTAETPNMVRLSRDADLLVHEVVNMDYYRDQDFTEEFLHHLESSHTTPEGIGRIAAEAGVKKVVVSHMAGVFSDVDLAGIADTYDGPYTLAADRQLFSI</sequence>
<dbReference type="PROSITE" id="PS51318">
    <property type="entry name" value="TAT"/>
    <property type="match status" value="1"/>
</dbReference>
<dbReference type="InterPro" id="IPR044094">
    <property type="entry name" value="AtsA-like_MBL-fold"/>
</dbReference>
<dbReference type="Gene3D" id="3.60.15.10">
    <property type="entry name" value="Ribonuclease Z/Hydroxyacylglutathione hydrolase-like"/>
    <property type="match status" value="1"/>
</dbReference>
<dbReference type="CDD" id="cd07719">
    <property type="entry name" value="arylsulfatase_AtsA-like_MBL-fold"/>
    <property type="match status" value="1"/>
</dbReference>
<evidence type="ECO:0000259" key="4">
    <source>
        <dbReference type="Pfam" id="PF12706"/>
    </source>
</evidence>
<feature type="signal peptide" evidence="3">
    <location>
        <begin position="1"/>
        <end position="36"/>
    </location>
</feature>
<dbReference type="InterPro" id="IPR036866">
    <property type="entry name" value="RibonucZ/Hydroxyglut_hydro"/>
</dbReference>
<comment type="caution">
    <text evidence="5">The sequence shown here is derived from an EMBL/GenBank/DDBJ whole genome shotgun (WGS) entry which is preliminary data.</text>
</comment>